<feature type="region of interest" description="Disordered" evidence="1">
    <location>
        <begin position="162"/>
        <end position="196"/>
    </location>
</feature>
<evidence type="ECO:0000313" key="2">
    <source>
        <dbReference type="EMBL" id="CAF1635269.1"/>
    </source>
</evidence>
<name>A0A8S2G6P0_9BILA</name>
<dbReference type="Proteomes" id="UP000677228">
    <property type="component" value="Unassembled WGS sequence"/>
</dbReference>
<organism evidence="2 4">
    <name type="scientific">Didymodactylos carnosus</name>
    <dbReference type="NCBI Taxonomy" id="1234261"/>
    <lineage>
        <taxon>Eukaryota</taxon>
        <taxon>Metazoa</taxon>
        <taxon>Spiralia</taxon>
        <taxon>Gnathifera</taxon>
        <taxon>Rotifera</taxon>
        <taxon>Eurotatoria</taxon>
        <taxon>Bdelloidea</taxon>
        <taxon>Philodinida</taxon>
        <taxon>Philodinidae</taxon>
        <taxon>Didymodactylos</taxon>
    </lineage>
</organism>
<protein>
    <submittedName>
        <fullName evidence="2">Uncharacterized protein</fullName>
    </submittedName>
</protein>
<feature type="compositionally biased region" description="Polar residues" evidence="1">
    <location>
        <begin position="162"/>
        <end position="178"/>
    </location>
</feature>
<feature type="non-terminal residue" evidence="2">
    <location>
        <position position="196"/>
    </location>
</feature>
<gene>
    <name evidence="2" type="ORF">OVA965_LOCUS43960</name>
    <name evidence="3" type="ORF">TMI583_LOCUS46459</name>
</gene>
<dbReference type="EMBL" id="CAJNOK010060333">
    <property type="protein sequence ID" value="CAF1635269.1"/>
    <property type="molecule type" value="Genomic_DNA"/>
</dbReference>
<accession>A0A8S2G6P0</accession>
<dbReference type="EMBL" id="CAJOBA010086462">
    <property type="protein sequence ID" value="CAF4465639.1"/>
    <property type="molecule type" value="Genomic_DNA"/>
</dbReference>
<evidence type="ECO:0000313" key="3">
    <source>
        <dbReference type="EMBL" id="CAF4465639.1"/>
    </source>
</evidence>
<comment type="caution">
    <text evidence="2">The sequence shown here is derived from an EMBL/GenBank/DDBJ whole genome shotgun (WGS) entry which is preliminary data.</text>
</comment>
<feature type="compositionally biased region" description="Acidic residues" evidence="1">
    <location>
        <begin position="185"/>
        <end position="196"/>
    </location>
</feature>
<evidence type="ECO:0000313" key="4">
    <source>
        <dbReference type="Proteomes" id="UP000677228"/>
    </source>
</evidence>
<reference evidence="2" key="1">
    <citation type="submission" date="2021-02" db="EMBL/GenBank/DDBJ databases">
        <authorList>
            <person name="Nowell W R."/>
        </authorList>
    </citation>
    <scope>NUCLEOTIDE SEQUENCE</scope>
</reference>
<dbReference type="Proteomes" id="UP000682733">
    <property type="component" value="Unassembled WGS sequence"/>
</dbReference>
<dbReference type="AlphaFoldDB" id="A0A8S2G6P0"/>
<evidence type="ECO:0000256" key="1">
    <source>
        <dbReference type="SAM" id="MobiDB-lite"/>
    </source>
</evidence>
<sequence>SYHSHDSLLENRLDEGLSADEKKIAIEEYENLQKHPDHYQQRLTQQHLDQKCLNEMIQRQYMPMMATSQNPSLLAATTTSITNPYLLTAHDIFQQLLGNIRENERVKFDMEKLAHYAYNQAIQLKHERQIHLQNNSNIPARQQETDHQLKTQRYDVNGTIDLSSKTVHPQNSTNNDNNDVIMLDNSDDEDVTSIAV</sequence>
<proteinExistence type="predicted"/>